<name>A0ABQ5VHR6_9RHOB</name>
<organism evidence="5 6">
    <name type="scientific">Sulfitobacter pacificus</name>
    <dbReference type="NCBI Taxonomy" id="1499314"/>
    <lineage>
        <taxon>Bacteria</taxon>
        <taxon>Pseudomonadati</taxon>
        <taxon>Pseudomonadota</taxon>
        <taxon>Alphaproteobacteria</taxon>
        <taxon>Rhodobacterales</taxon>
        <taxon>Roseobacteraceae</taxon>
        <taxon>Sulfitobacter</taxon>
    </lineage>
</organism>
<sequence>MSGDETDDYVLDDQIGFLLRLASQRHSVIFQRNVVGNLTPTQFSTLVRISERGGVSQNHLGRLAAMDVATIKGVVDRLKAKGLVQTRADLKDKRRMSISLTDAGHQMMDDLKRAGHKISALTLDPLSEAESQTLVTLLRKIS</sequence>
<evidence type="ECO:0000313" key="6">
    <source>
        <dbReference type="Proteomes" id="UP001161388"/>
    </source>
</evidence>
<reference evidence="5" key="1">
    <citation type="journal article" date="2014" name="Int. J. Syst. Evol. Microbiol.">
        <title>Complete genome of a new Firmicutes species belonging to the dominant human colonic microbiota ('Ruminococcus bicirculans') reveals two chromosomes and a selective capacity to utilize plant glucans.</title>
        <authorList>
            <consortium name="NISC Comparative Sequencing Program"/>
            <person name="Wegmann U."/>
            <person name="Louis P."/>
            <person name="Goesmann A."/>
            <person name="Henrissat B."/>
            <person name="Duncan S.H."/>
            <person name="Flint H.J."/>
        </authorList>
    </citation>
    <scope>NUCLEOTIDE SEQUENCE</scope>
    <source>
        <strain evidence="5">NBRC 109915</strain>
    </source>
</reference>
<evidence type="ECO:0000256" key="1">
    <source>
        <dbReference type="ARBA" id="ARBA00023015"/>
    </source>
</evidence>
<dbReference type="InterPro" id="IPR036388">
    <property type="entry name" value="WH-like_DNA-bd_sf"/>
</dbReference>
<keyword evidence="3" id="KW-0804">Transcription</keyword>
<dbReference type="Pfam" id="PF01047">
    <property type="entry name" value="MarR"/>
    <property type="match status" value="1"/>
</dbReference>
<dbReference type="PROSITE" id="PS50995">
    <property type="entry name" value="HTH_MARR_2"/>
    <property type="match status" value="1"/>
</dbReference>
<keyword evidence="6" id="KW-1185">Reference proteome</keyword>
<dbReference type="SMART" id="SM00347">
    <property type="entry name" value="HTH_MARR"/>
    <property type="match status" value="1"/>
</dbReference>
<keyword evidence="1" id="KW-0805">Transcription regulation</keyword>
<evidence type="ECO:0000256" key="2">
    <source>
        <dbReference type="ARBA" id="ARBA00023125"/>
    </source>
</evidence>
<evidence type="ECO:0000259" key="4">
    <source>
        <dbReference type="PROSITE" id="PS50995"/>
    </source>
</evidence>
<evidence type="ECO:0000313" key="5">
    <source>
        <dbReference type="EMBL" id="GLQ26622.1"/>
    </source>
</evidence>
<feature type="domain" description="HTH marR-type" evidence="4">
    <location>
        <begin position="12"/>
        <end position="142"/>
    </location>
</feature>
<accession>A0ABQ5VHR6</accession>
<keyword evidence="2" id="KW-0238">DNA-binding</keyword>
<dbReference type="RefSeq" id="WP_284371979.1">
    <property type="nucleotide sequence ID" value="NZ_BSNL01000001.1"/>
</dbReference>
<dbReference type="PANTHER" id="PTHR42756">
    <property type="entry name" value="TRANSCRIPTIONAL REGULATOR, MARR"/>
    <property type="match status" value="1"/>
</dbReference>
<proteinExistence type="predicted"/>
<comment type="caution">
    <text evidence="5">The sequence shown here is derived from an EMBL/GenBank/DDBJ whole genome shotgun (WGS) entry which is preliminary data.</text>
</comment>
<reference evidence="5" key="2">
    <citation type="submission" date="2023-01" db="EMBL/GenBank/DDBJ databases">
        <title>Draft genome sequence of Sulfitobacter pacificus strain NBRC 109915.</title>
        <authorList>
            <person name="Sun Q."/>
            <person name="Mori K."/>
        </authorList>
    </citation>
    <scope>NUCLEOTIDE SEQUENCE</scope>
    <source>
        <strain evidence="5">NBRC 109915</strain>
    </source>
</reference>
<dbReference type="Gene3D" id="1.10.10.10">
    <property type="entry name" value="Winged helix-like DNA-binding domain superfamily/Winged helix DNA-binding domain"/>
    <property type="match status" value="1"/>
</dbReference>
<dbReference type="InterPro" id="IPR036390">
    <property type="entry name" value="WH_DNA-bd_sf"/>
</dbReference>
<evidence type="ECO:0000256" key="3">
    <source>
        <dbReference type="ARBA" id="ARBA00023163"/>
    </source>
</evidence>
<dbReference type="InterPro" id="IPR000835">
    <property type="entry name" value="HTH_MarR-typ"/>
</dbReference>
<dbReference type="PANTHER" id="PTHR42756:SF1">
    <property type="entry name" value="TRANSCRIPTIONAL REPRESSOR OF EMRAB OPERON"/>
    <property type="match status" value="1"/>
</dbReference>
<protein>
    <submittedName>
        <fullName evidence="5">Transcriptional regulator</fullName>
    </submittedName>
</protein>
<gene>
    <name evidence="5" type="ORF">GCM10007927_14250</name>
</gene>
<dbReference type="EMBL" id="BSNL01000001">
    <property type="protein sequence ID" value="GLQ26622.1"/>
    <property type="molecule type" value="Genomic_DNA"/>
</dbReference>
<dbReference type="SUPFAM" id="SSF46785">
    <property type="entry name" value="Winged helix' DNA-binding domain"/>
    <property type="match status" value="1"/>
</dbReference>
<dbReference type="Proteomes" id="UP001161388">
    <property type="component" value="Unassembled WGS sequence"/>
</dbReference>
<dbReference type="PRINTS" id="PR00598">
    <property type="entry name" value="HTHMARR"/>
</dbReference>